<evidence type="ECO:0000313" key="4">
    <source>
        <dbReference type="Proteomes" id="UP000195607"/>
    </source>
</evidence>
<keyword evidence="1" id="KW-0472">Membrane</keyword>
<dbReference type="Proteomes" id="UP000195607">
    <property type="component" value="Chromosome I"/>
</dbReference>
<sequence length="347" mass="39328">MVLKQVRYRKDRAVSELIGTLLLIAITVILMTTLGLFLFQNAPKGNPEVPKMEILLTRDDTSYNNEYLMIVQSVTEKIPVDQIDLEYVVNKLNNPVIISLNGDSTYSSFPVIMKMSYTFESEKNYVISQFNSSVQIEIYLTPNMNLSYVSVIDMSTDSVIAGSPVTGTSVAGSTNTLEPFVAEEINTNDLTYNDLNTSNPTGIAYNNETIFFPHNKVNDTFEFNSSKFTTNIPKYQIFWNYNSSFPYTQLNSSTVKSYGMYATSSFHISNKSQIKFNFVISEPTYVKVYQVGNQSNTIVPLDKTVYNYNYSGGILNITEKFTLVSGYYIVQIYYLYKYSNGILAVEF</sequence>
<dbReference type="EMBL" id="LT671858">
    <property type="protein sequence ID" value="SIM57977.1"/>
    <property type="molecule type" value="Genomic_DNA"/>
</dbReference>
<evidence type="ECO:0000313" key="3">
    <source>
        <dbReference type="EMBL" id="SIM57977.1"/>
    </source>
</evidence>
<gene>
    <name evidence="3" type="ORF">CSP5_0881</name>
</gene>
<name>A0A1N5UCA1_9ARCH</name>
<dbReference type="AlphaFoldDB" id="A0A1N5UCA1"/>
<reference evidence="3 4" key="1">
    <citation type="submission" date="2016-04" db="EMBL/GenBank/DDBJ databases">
        <authorList>
            <person name="Evans L.H."/>
            <person name="Alamgir A."/>
            <person name="Owens N."/>
            <person name="Weber N.D."/>
            <person name="Virtaneva K."/>
            <person name="Barbian K."/>
            <person name="Babar A."/>
            <person name="Rosenke K."/>
        </authorList>
    </citation>
    <scope>NUCLEOTIDE SEQUENCE [LARGE SCALE GENOMIC DNA]</scope>
    <source>
        <strain evidence="4">S5(T) (JCM 30642 \VKM B-2941)</strain>
    </source>
</reference>
<dbReference type="NCBIfam" id="TIGR02537">
    <property type="entry name" value="arch_flag_Nterm"/>
    <property type="match status" value="1"/>
</dbReference>
<dbReference type="Pfam" id="PF07790">
    <property type="entry name" value="Pilin_N"/>
    <property type="match status" value="1"/>
</dbReference>
<keyword evidence="3" id="KW-0969">Cilium</keyword>
<dbReference type="GeneID" id="41588155"/>
<keyword evidence="1" id="KW-0812">Transmembrane</keyword>
<keyword evidence="3" id="KW-0966">Cell projection</keyword>
<feature type="domain" description="Archaeal Type IV pilin N-terminal" evidence="2">
    <location>
        <begin position="12"/>
        <end position="71"/>
    </location>
</feature>
<dbReference type="RefSeq" id="WP_148689701.1">
    <property type="nucleotide sequence ID" value="NZ_LT671858.1"/>
</dbReference>
<dbReference type="InterPro" id="IPR012859">
    <property type="entry name" value="Pilin_N_archaeal"/>
</dbReference>
<keyword evidence="1" id="KW-1133">Transmembrane helix</keyword>
<evidence type="ECO:0000256" key="1">
    <source>
        <dbReference type="SAM" id="Phobius"/>
    </source>
</evidence>
<organism evidence="3 4">
    <name type="scientific">Cuniculiplasma divulgatum</name>
    <dbReference type="NCBI Taxonomy" id="1673428"/>
    <lineage>
        <taxon>Archaea</taxon>
        <taxon>Methanobacteriati</taxon>
        <taxon>Thermoplasmatota</taxon>
        <taxon>Thermoplasmata</taxon>
        <taxon>Thermoplasmatales</taxon>
        <taxon>Cuniculiplasmataceae</taxon>
        <taxon>Cuniculiplasma</taxon>
    </lineage>
</organism>
<accession>A0A1N5UCA1</accession>
<proteinExistence type="predicted"/>
<keyword evidence="3" id="KW-0282">Flagellum</keyword>
<dbReference type="InterPro" id="IPR013373">
    <property type="entry name" value="Flagellin/pilin_N_arc"/>
</dbReference>
<protein>
    <submittedName>
        <fullName evidence="3">Predicted flagellin FlaG</fullName>
    </submittedName>
</protein>
<feature type="transmembrane region" description="Helical" evidence="1">
    <location>
        <begin position="21"/>
        <end position="39"/>
    </location>
</feature>
<evidence type="ECO:0000259" key="2">
    <source>
        <dbReference type="Pfam" id="PF07790"/>
    </source>
</evidence>